<evidence type="ECO:0008006" key="3">
    <source>
        <dbReference type="Google" id="ProtNLM"/>
    </source>
</evidence>
<reference evidence="1 2" key="2">
    <citation type="submission" date="2020-06" db="EMBL/GenBank/DDBJ databases">
        <title>Halomonas songnenensis sp. nov., a moderately halophilic bacterium isolated from saline and alkaline soils.</title>
        <authorList>
            <person name="Jiang J."/>
            <person name="Pan Y."/>
        </authorList>
    </citation>
    <scope>NUCLEOTIDE SEQUENCE [LARGE SCALE GENOMIC DNA]</scope>
    <source>
        <strain evidence="1 2">TBZ9</strain>
    </source>
</reference>
<dbReference type="Proteomes" id="UP000588806">
    <property type="component" value="Unassembled WGS sequence"/>
</dbReference>
<dbReference type="AlphaFoldDB" id="A0A7Y3U0B2"/>
<gene>
    <name evidence="1" type="ORF">HLB35_15245</name>
</gene>
<evidence type="ECO:0000313" key="1">
    <source>
        <dbReference type="EMBL" id="NOG32767.1"/>
    </source>
</evidence>
<organism evidence="1 2">
    <name type="scientific">Vreelandella azerica</name>
    <dbReference type="NCBI Taxonomy" id="2732867"/>
    <lineage>
        <taxon>Bacteria</taxon>
        <taxon>Pseudomonadati</taxon>
        <taxon>Pseudomonadota</taxon>
        <taxon>Gammaproteobacteria</taxon>
        <taxon>Oceanospirillales</taxon>
        <taxon>Halomonadaceae</taxon>
        <taxon>Vreelandella</taxon>
    </lineage>
</organism>
<name>A0A7Y3U0B2_9GAMM</name>
<dbReference type="RefSeq" id="WP_171703230.1">
    <property type="nucleotide sequence ID" value="NZ_JABFHI010000009.1"/>
</dbReference>
<protein>
    <recommendedName>
        <fullName evidence="3">HMA domain-containing protein</fullName>
    </recommendedName>
</protein>
<accession>A0A7Y3U0B2</accession>
<evidence type="ECO:0000313" key="2">
    <source>
        <dbReference type="Proteomes" id="UP000588806"/>
    </source>
</evidence>
<dbReference type="EMBL" id="JABFHI010000009">
    <property type="protein sequence ID" value="NOG32767.1"/>
    <property type="molecule type" value="Genomic_DNA"/>
</dbReference>
<proteinExistence type="predicted"/>
<keyword evidence="2" id="KW-1185">Reference proteome</keyword>
<reference evidence="1 2" key="1">
    <citation type="submission" date="2020-05" db="EMBL/GenBank/DDBJ databases">
        <authorList>
            <person name="Ruan W."/>
            <person name="Jeon C.O."/>
            <person name="Chun B.H."/>
        </authorList>
    </citation>
    <scope>NUCLEOTIDE SEQUENCE [LARGE SCALE GENOMIC DNA]</scope>
    <source>
        <strain evidence="1 2">TBZ9</strain>
    </source>
</reference>
<comment type="caution">
    <text evidence="1">The sequence shown here is derived from an EMBL/GenBank/DDBJ whole genome shotgun (WGS) entry which is preliminary data.</text>
</comment>
<sequence length="66" mass="6966">MAQQVSLGFKGVESVEQVNQITTALMMVDGVESAEVGQHGAEVEGRVKRDKLIAAVNALKLGIKVS</sequence>